<evidence type="ECO:0000256" key="6">
    <source>
        <dbReference type="ARBA" id="ARBA00023125"/>
    </source>
</evidence>
<evidence type="ECO:0000256" key="9">
    <source>
        <dbReference type="SAM" id="MobiDB-lite"/>
    </source>
</evidence>
<evidence type="ECO:0000256" key="1">
    <source>
        <dbReference type="ARBA" id="ARBA00008136"/>
    </source>
</evidence>
<evidence type="ECO:0000256" key="5">
    <source>
        <dbReference type="ARBA" id="ARBA00023124"/>
    </source>
</evidence>
<dbReference type="InterPro" id="IPR036590">
    <property type="entry name" value="SRAP-like"/>
</dbReference>
<dbReference type="SUPFAM" id="SSF143081">
    <property type="entry name" value="BB1717-like"/>
    <property type="match status" value="1"/>
</dbReference>
<dbReference type="OrthoDB" id="9782620at2"/>
<keyword evidence="4 8" id="KW-0378">Hydrolase</keyword>
<dbReference type="PANTHER" id="PTHR13604">
    <property type="entry name" value="DC12-RELATED"/>
    <property type="match status" value="1"/>
</dbReference>
<dbReference type="GO" id="GO:0008233">
    <property type="term" value="F:peptidase activity"/>
    <property type="evidence" value="ECO:0007669"/>
    <property type="project" value="UniProtKB-KW"/>
</dbReference>
<proteinExistence type="inferred from homology"/>
<evidence type="ECO:0000256" key="2">
    <source>
        <dbReference type="ARBA" id="ARBA00022670"/>
    </source>
</evidence>
<evidence type="ECO:0000256" key="7">
    <source>
        <dbReference type="ARBA" id="ARBA00023239"/>
    </source>
</evidence>
<keyword evidence="3" id="KW-0227">DNA damage</keyword>
<sequence>MCGRIFVKTSLEELISNFPFAVKGGDIDGLGNRFPRWNGAPSQDYPIIIRDVVREPDTSGPMFVVARWGLVPPWAKPGGRPPPVNIRCEGISSNGMSRAAYRSRRCLVPINGFFEWKDIHGTGKNKQPYAIAMEDGSAFVLAGIWETWKDEKGVSIRNFAIVTCEPNEMMAEIHDRMPVILHREDYERWLSPEPDPNDLMKPFPAERMTMWKIGRDVGSPKNDRPDLIEEVEDDSEPTLI</sequence>
<organism evidence="10 11">
    <name type="scientific">Rhizobium etli bv. mimosae str. IE4771</name>
    <dbReference type="NCBI Taxonomy" id="1432050"/>
    <lineage>
        <taxon>Bacteria</taxon>
        <taxon>Pseudomonadati</taxon>
        <taxon>Pseudomonadota</taxon>
        <taxon>Alphaproteobacteria</taxon>
        <taxon>Hyphomicrobiales</taxon>
        <taxon>Rhizobiaceae</taxon>
        <taxon>Rhizobium/Agrobacterium group</taxon>
        <taxon>Rhizobium</taxon>
    </lineage>
</organism>
<dbReference type="GO" id="GO:0006508">
    <property type="term" value="P:proteolysis"/>
    <property type="evidence" value="ECO:0007669"/>
    <property type="project" value="UniProtKB-KW"/>
</dbReference>
<feature type="compositionally biased region" description="Acidic residues" evidence="9">
    <location>
        <begin position="228"/>
        <end position="240"/>
    </location>
</feature>
<dbReference type="Gene3D" id="3.90.1680.10">
    <property type="entry name" value="SOS response associated peptidase-like"/>
    <property type="match status" value="1"/>
</dbReference>
<dbReference type="GO" id="GO:0016829">
    <property type="term" value="F:lyase activity"/>
    <property type="evidence" value="ECO:0007669"/>
    <property type="project" value="UniProtKB-KW"/>
</dbReference>
<feature type="region of interest" description="Disordered" evidence="9">
    <location>
        <begin position="215"/>
        <end position="240"/>
    </location>
</feature>
<evidence type="ECO:0000313" key="10">
    <source>
        <dbReference type="EMBL" id="AIC27802.1"/>
    </source>
</evidence>
<reference evidence="10 11" key="1">
    <citation type="submission" date="2013-12" db="EMBL/GenBank/DDBJ databases">
        <title>Complete genome sequence of Rhizobium etli bv. mimosae IE4771.</title>
        <authorList>
            <person name="Bustos P."/>
            <person name="Santamaria R.I."/>
            <person name="Lozano L."/>
            <person name="Ormeno-Orrillo E."/>
            <person name="Rogel M.A."/>
            <person name="Romero D."/>
            <person name="Cevallos M.A."/>
            <person name="Martinez-Romero E."/>
            <person name="Gonzalez V."/>
        </authorList>
    </citation>
    <scope>NUCLEOTIDE SEQUENCE [LARGE SCALE GENOMIC DNA]</scope>
    <source>
        <strain evidence="10 11">IE4771</strain>
    </source>
</reference>
<gene>
    <name evidence="10" type="ORF">IE4771_CH02702</name>
</gene>
<evidence type="ECO:0000256" key="3">
    <source>
        <dbReference type="ARBA" id="ARBA00022763"/>
    </source>
</evidence>
<keyword evidence="2 8" id="KW-0645">Protease</keyword>
<dbReference type="GO" id="GO:0003697">
    <property type="term" value="F:single-stranded DNA binding"/>
    <property type="evidence" value="ECO:0007669"/>
    <property type="project" value="InterPro"/>
</dbReference>
<dbReference type="Proteomes" id="UP000027180">
    <property type="component" value="Chromosome"/>
</dbReference>
<dbReference type="EC" id="3.4.-.-" evidence="8"/>
<dbReference type="AlphaFoldDB" id="A0A060I1U2"/>
<keyword evidence="5" id="KW-0190">Covalent protein-DNA linkage</keyword>
<dbReference type="RefSeq" id="WP_010055106.1">
    <property type="nucleotide sequence ID" value="NZ_CP006986.1"/>
</dbReference>
<dbReference type="EMBL" id="CP006986">
    <property type="protein sequence ID" value="AIC27802.1"/>
    <property type="molecule type" value="Genomic_DNA"/>
</dbReference>
<dbReference type="KEGG" id="rei:IE4771_CH02702"/>
<keyword evidence="7" id="KW-0456">Lyase</keyword>
<name>A0A060I1U2_RHIET</name>
<dbReference type="GO" id="GO:0106300">
    <property type="term" value="P:protein-DNA covalent cross-linking repair"/>
    <property type="evidence" value="ECO:0007669"/>
    <property type="project" value="InterPro"/>
</dbReference>
<accession>A0A060I1U2</accession>
<evidence type="ECO:0000256" key="4">
    <source>
        <dbReference type="ARBA" id="ARBA00022801"/>
    </source>
</evidence>
<dbReference type="PANTHER" id="PTHR13604:SF0">
    <property type="entry name" value="ABASIC SITE PROCESSING PROTEIN HMCES"/>
    <property type="match status" value="1"/>
</dbReference>
<dbReference type="HOGENOM" id="CLU_035990_6_4_5"/>
<dbReference type="Pfam" id="PF02586">
    <property type="entry name" value="SRAP"/>
    <property type="match status" value="1"/>
</dbReference>
<evidence type="ECO:0000313" key="11">
    <source>
        <dbReference type="Proteomes" id="UP000027180"/>
    </source>
</evidence>
<evidence type="ECO:0000256" key="8">
    <source>
        <dbReference type="RuleBase" id="RU364100"/>
    </source>
</evidence>
<keyword evidence="6" id="KW-0238">DNA-binding</keyword>
<dbReference type="InterPro" id="IPR003738">
    <property type="entry name" value="SRAP"/>
</dbReference>
<protein>
    <recommendedName>
        <fullName evidence="8">Abasic site processing protein</fullName>
        <ecNumber evidence="8">3.4.-.-</ecNumber>
    </recommendedName>
</protein>
<comment type="similarity">
    <text evidence="1 8">Belongs to the SOS response-associated peptidase family.</text>
</comment>